<comment type="caution">
    <text evidence="2">The sequence shown here is derived from an EMBL/GenBank/DDBJ whole genome shotgun (WGS) entry which is preliminary data.</text>
</comment>
<keyword evidence="2" id="KW-0540">Nuclease</keyword>
<proteinExistence type="predicted"/>
<dbReference type="RefSeq" id="WP_184193380.1">
    <property type="nucleotide sequence ID" value="NZ_JACHGW010000001.1"/>
</dbReference>
<dbReference type="InterPro" id="IPR011335">
    <property type="entry name" value="Restrct_endonuc-II-like"/>
</dbReference>
<keyword evidence="2" id="KW-0255">Endonuclease</keyword>
<dbReference type="Proteomes" id="UP000520814">
    <property type="component" value="Unassembled WGS sequence"/>
</dbReference>
<dbReference type="Gene3D" id="3.90.1570.10">
    <property type="entry name" value="tt1808, chain A"/>
    <property type="match status" value="1"/>
</dbReference>
<dbReference type="PANTHER" id="PTHR33352:SF2">
    <property type="entry name" value="SLL0995 PROTEIN"/>
    <property type="match status" value="1"/>
</dbReference>
<reference evidence="2 3" key="1">
    <citation type="submission" date="2020-08" db="EMBL/GenBank/DDBJ databases">
        <title>Genomic Encyclopedia of Type Strains, Phase IV (KMG-IV): sequencing the most valuable type-strain genomes for metagenomic binning, comparative biology and taxonomic classification.</title>
        <authorList>
            <person name="Goeker M."/>
        </authorList>
    </citation>
    <scope>NUCLEOTIDE SEQUENCE [LARGE SCALE GENOMIC DNA]</scope>
    <source>
        <strain evidence="2 3">DSM 23562</strain>
    </source>
</reference>
<keyword evidence="2" id="KW-0378">Hydrolase</keyword>
<dbReference type="PANTHER" id="PTHR33352">
    <property type="entry name" value="SLR1095 PROTEIN"/>
    <property type="match status" value="1"/>
</dbReference>
<accession>A0A7W9W5P0</accession>
<dbReference type="AlphaFoldDB" id="A0A7W9W5P0"/>
<evidence type="ECO:0000313" key="3">
    <source>
        <dbReference type="Proteomes" id="UP000520814"/>
    </source>
</evidence>
<protein>
    <submittedName>
        <fullName evidence="2">Uma2 family endonuclease</fullName>
    </submittedName>
</protein>
<dbReference type="GO" id="GO:0004519">
    <property type="term" value="F:endonuclease activity"/>
    <property type="evidence" value="ECO:0007669"/>
    <property type="project" value="UniProtKB-KW"/>
</dbReference>
<feature type="domain" description="Putative restriction endonuclease" evidence="1">
    <location>
        <begin position="40"/>
        <end position="147"/>
    </location>
</feature>
<organism evidence="2 3">
    <name type="scientific">Armatimonas rosea</name>
    <dbReference type="NCBI Taxonomy" id="685828"/>
    <lineage>
        <taxon>Bacteria</taxon>
        <taxon>Bacillati</taxon>
        <taxon>Armatimonadota</taxon>
        <taxon>Armatimonadia</taxon>
        <taxon>Armatimonadales</taxon>
        <taxon>Armatimonadaceae</taxon>
        <taxon>Armatimonas</taxon>
    </lineage>
</organism>
<dbReference type="InterPro" id="IPR012296">
    <property type="entry name" value="Nuclease_put_TT1808"/>
</dbReference>
<dbReference type="Pfam" id="PF05685">
    <property type="entry name" value="Uma2"/>
    <property type="match status" value="1"/>
</dbReference>
<evidence type="ECO:0000259" key="1">
    <source>
        <dbReference type="Pfam" id="PF05685"/>
    </source>
</evidence>
<dbReference type="EMBL" id="JACHGW010000001">
    <property type="protein sequence ID" value="MBB6049773.1"/>
    <property type="molecule type" value="Genomic_DNA"/>
</dbReference>
<dbReference type="InterPro" id="IPR008538">
    <property type="entry name" value="Uma2"/>
</dbReference>
<dbReference type="SUPFAM" id="SSF52980">
    <property type="entry name" value="Restriction endonuclease-like"/>
    <property type="match status" value="1"/>
</dbReference>
<name>A0A7W9W5P0_ARMRO</name>
<evidence type="ECO:0000313" key="2">
    <source>
        <dbReference type="EMBL" id="MBB6049773.1"/>
    </source>
</evidence>
<keyword evidence="3" id="KW-1185">Reference proteome</keyword>
<sequence length="216" mass="24416">MIQTIPTLYPESDGQPMADNTQQFQWIARLKGGFEFVTAHDPLAFVAGDLLWYPVQGQPQTRLAPDVLVVFGRPKGHRGSYKQWEEDNIAPQVVVEILSPGNTVIEMSRKQGFYERYGVDEYYLYDPTLNEAEGWLREAGGLRRIESMDGWTSPRLGVRFAFVEGSFTVFGPDGRAFEDYETILAARNSAEARATAEHERAERLAAKLRELGIEPE</sequence>
<gene>
    <name evidence="2" type="ORF">HNQ39_001535</name>
</gene>
<dbReference type="CDD" id="cd06260">
    <property type="entry name" value="DUF820-like"/>
    <property type="match status" value="1"/>
</dbReference>